<dbReference type="PANTHER" id="PTHR11567">
    <property type="entry name" value="ACID PHOSPHATASE-RELATED"/>
    <property type="match status" value="1"/>
</dbReference>
<dbReference type="InterPro" id="IPR050645">
    <property type="entry name" value="Histidine_acid_phosphatase"/>
</dbReference>
<dbReference type="InterPro" id="IPR029033">
    <property type="entry name" value="His_PPase_superfam"/>
</dbReference>
<dbReference type="PANTHER" id="PTHR11567:SF110">
    <property type="entry name" value="2-PHOSPHOXYLOSE PHOSPHATASE 1"/>
    <property type="match status" value="1"/>
</dbReference>
<protein>
    <submittedName>
        <fullName evidence="4">Prostatic acid phosphatase-like</fullName>
    </submittedName>
</protein>
<feature type="signal peptide" evidence="2">
    <location>
        <begin position="1"/>
        <end position="18"/>
    </location>
</feature>
<keyword evidence="1" id="KW-0378">Hydrolase</keyword>
<evidence type="ECO:0000313" key="4">
    <source>
        <dbReference type="RefSeq" id="XP_003747326.1"/>
    </source>
</evidence>
<reference evidence="4" key="1">
    <citation type="submission" date="2025-08" db="UniProtKB">
        <authorList>
            <consortium name="RefSeq"/>
        </authorList>
    </citation>
    <scope>IDENTIFICATION</scope>
</reference>
<dbReference type="KEGG" id="goe:100904678"/>
<dbReference type="GO" id="GO:0016791">
    <property type="term" value="F:phosphatase activity"/>
    <property type="evidence" value="ECO:0007669"/>
    <property type="project" value="TreeGrafter"/>
</dbReference>
<evidence type="ECO:0000256" key="2">
    <source>
        <dbReference type="SAM" id="SignalP"/>
    </source>
</evidence>
<accession>A0AAJ6VZK6</accession>
<evidence type="ECO:0000313" key="3">
    <source>
        <dbReference type="Proteomes" id="UP000694867"/>
    </source>
</evidence>
<keyword evidence="2" id="KW-0732">Signal</keyword>
<dbReference type="AlphaFoldDB" id="A0AAJ6VZK6"/>
<dbReference type="GeneID" id="100904678"/>
<organism evidence="3 4">
    <name type="scientific">Galendromus occidentalis</name>
    <name type="common">western predatory mite</name>
    <dbReference type="NCBI Taxonomy" id="34638"/>
    <lineage>
        <taxon>Eukaryota</taxon>
        <taxon>Metazoa</taxon>
        <taxon>Ecdysozoa</taxon>
        <taxon>Arthropoda</taxon>
        <taxon>Chelicerata</taxon>
        <taxon>Arachnida</taxon>
        <taxon>Acari</taxon>
        <taxon>Parasitiformes</taxon>
        <taxon>Mesostigmata</taxon>
        <taxon>Gamasina</taxon>
        <taxon>Phytoseioidea</taxon>
        <taxon>Phytoseiidae</taxon>
        <taxon>Typhlodrominae</taxon>
        <taxon>Galendromus</taxon>
    </lineage>
</organism>
<gene>
    <name evidence="4" type="primary">LOC100904678</name>
</gene>
<proteinExistence type="predicted"/>
<sequence length="391" mass="44605">MMKVSGLLVLFCGVVVHAQEEFPLRICEENLTRNPCWNLRHIAVVHRHTARAPQKFPENDPYLRPALYPRGAGKSTLLGLQQAHVVGRMWKSWWRPRFLSGNPNEVYARTSALDRCFETTQALLFEIFSPGPCHENHQFCLPFDPVPIVKPPMGFDKNINFCHSNTSSQLANMTQIMTTPIPMNLGNQFRTLEDFIAYAKKQSGLHHMNNVDFFSAVIDAYISNHWEGYPLPPWVREVWPIWHWAADKLYNTLHQSTKMSAGHGVVQDVAKSLRSATAAPADGVMKKLSLFGYHDVTVSSIWTAMAPELEELVPRPDFLAAIFFELYEDGQRGEYVLRIRISQGLTPDGRYSPLKVIRAMNCKSDFCPMEEVLEPLERYFAVDDCPKRSLV</sequence>
<name>A0AAJ6VZK6_9ACAR</name>
<dbReference type="Gene3D" id="3.40.50.1240">
    <property type="entry name" value="Phosphoglycerate mutase-like"/>
    <property type="match status" value="1"/>
</dbReference>
<dbReference type="SUPFAM" id="SSF53254">
    <property type="entry name" value="Phosphoglycerate mutase-like"/>
    <property type="match status" value="1"/>
</dbReference>
<evidence type="ECO:0000256" key="1">
    <source>
        <dbReference type="ARBA" id="ARBA00022801"/>
    </source>
</evidence>
<keyword evidence="3" id="KW-1185">Reference proteome</keyword>
<dbReference type="Proteomes" id="UP000694867">
    <property type="component" value="Unplaced"/>
</dbReference>
<feature type="chain" id="PRO_5042589236" evidence="2">
    <location>
        <begin position="19"/>
        <end position="391"/>
    </location>
</feature>
<dbReference type="RefSeq" id="XP_003747326.1">
    <property type="nucleotide sequence ID" value="XM_003747278.1"/>
</dbReference>